<organism evidence="2 3">
    <name type="scientific">Dictyobacter formicarum</name>
    <dbReference type="NCBI Taxonomy" id="2778368"/>
    <lineage>
        <taxon>Bacteria</taxon>
        <taxon>Bacillati</taxon>
        <taxon>Chloroflexota</taxon>
        <taxon>Ktedonobacteria</taxon>
        <taxon>Ktedonobacterales</taxon>
        <taxon>Dictyobacteraceae</taxon>
        <taxon>Dictyobacter</taxon>
    </lineage>
</organism>
<proteinExistence type="predicted"/>
<evidence type="ECO:0000256" key="1">
    <source>
        <dbReference type="SAM" id="Phobius"/>
    </source>
</evidence>
<keyword evidence="1" id="KW-0812">Transmembrane</keyword>
<comment type="caution">
    <text evidence="2">The sequence shown here is derived from an EMBL/GenBank/DDBJ whole genome shotgun (WGS) entry which is preliminary data.</text>
</comment>
<keyword evidence="1" id="KW-1133">Transmembrane helix</keyword>
<evidence type="ECO:0000313" key="3">
    <source>
        <dbReference type="Proteomes" id="UP000635565"/>
    </source>
</evidence>
<feature type="transmembrane region" description="Helical" evidence="1">
    <location>
        <begin position="12"/>
        <end position="31"/>
    </location>
</feature>
<keyword evidence="1" id="KW-0472">Membrane</keyword>
<dbReference type="Proteomes" id="UP000635565">
    <property type="component" value="Unassembled WGS sequence"/>
</dbReference>
<name>A0ABQ3V991_9CHLR</name>
<gene>
    <name evidence="2" type="ORF">KSZ_00820</name>
</gene>
<sequence>MSSTTLYRLSGLSLLIGSVLVILGIVPGFFIGDQNPASTISVVTAIIRLVGAMLAALGLPGVYAASHKKAGVLAWDRP</sequence>
<evidence type="ECO:0000313" key="2">
    <source>
        <dbReference type="EMBL" id="GHO82076.1"/>
    </source>
</evidence>
<evidence type="ECO:0008006" key="4">
    <source>
        <dbReference type="Google" id="ProtNLM"/>
    </source>
</evidence>
<dbReference type="RefSeq" id="WP_201359783.1">
    <property type="nucleotide sequence ID" value="NZ_BNJJ01000001.1"/>
</dbReference>
<feature type="transmembrane region" description="Helical" evidence="1">
    <location>
        <begin position="37"/>
        <end position="59"/>
    </location>
</feature>
<reference evidence="2 3" key="1">
    <citation type="journal article" date="2021" name="Int. J. Syst. Evol. Microbiol.">
        <title>Reticulibacter mediterranei gen. nov., sp. nov., within the new family Reticulibacteraceae fam. nov., and Ktedonospora formicarum gen. nov., sp. nov., Ktedonobacter robiniae sp. nov., Dictyobacter formicarum sp. nov. and Dictyobacter arantiisoli sp. nov., belonging to the class Ktedonobacteria.</title>
        <authorList>
            <person name="Yabe S."/>
            <person name="Zheng Y."/>
            <person name="Wang C.M."/>
            <person name="Sakai Y."/>
            <person name="Abe K."/>
            <person name="Yokota A."/>
            <person name="Donadio S."/>
            <person name="Cavaletti L."/>
            <person name="Monciardini P."/>
        </authorList>
    </citation>
    <scope>NUCLEOTIDE SEQUENCE [LARGE SCALE GENOMIC DNA]</scope>
    <source>
        <strain evidence="2 3">SOSP1-9</strain>
    </source>
</reference>
<accession>A0ABQ3V991</accession>
<dbReference type="EMBL" id="BNJJ01000001">
    <property type="protein sequence ID" value="GHO82076.1"/>
    <property type="molecule type" value="Genomic_DNA"/>
</dbReference>
<protein>
    <recommendedName>
        <fullName evidence="4">EamA domain-containing protein</fullName>
    </recommendedName>
</protein>
<keyword evidence="3" id="KW-1185">Reference proteome</keyword>